<dbReference type="Pfam" id="PF13419">
    <property type="entry name" value="HAD_2"/>
    <property type="match status" value="1"/>
</dbReference>
<name>A0A1G9SUQ7_9BACT</name>
<dbReference type="RefSeq" id="WP_089687368.1">
    <property type="nucleotide sequence ID" value="NZ_FNFO01000013.1"/>
</dbReference>
<dbReference type="SFLD" id="SFLDG01129">
    <property type="entry name" value="C1.5:_HAD__Beta-PGM__Phosphata"/>
    <property type="match status" value="1"/>
</dbReference>
<evidence type="ECO:0000313" key="1">
    <source>
        <dbReference type="EMBL" id="SDM39198.1"/>
    </source>
</evidence>
<dbReference type="OrthoDB" id="9807630at2"/>
<dbReference type="InterPro" id="IPR023198">
    <property type="entry name" value="PGP-like_dom2"/>
</dbReference>
<keyword evidence="2" id="KW-1185">Reference proteome</keyword>
<dbReference type="PANTHER" id="PTHR43434">
    <property type="entry name" value="PHOSPHOGLYCOLATE PHOSPHATASE"/>
    <property type="match status" value="1"/>
</dbReference>
<dbReference type="InterPro" id="IPR006439">
    <property type="entry name" value="HAD-SF_hydro_IA"/>
</dbReference>
<gene>
    <name evidence="1" type="ORF">SAMN05421823_1133</name>
</gene>
<dbReference type="GO" id="GO:0006281">
    <property type="term" value="P:DNA repair"/>
    <property type="evidence" value="ECO:0007669"/>
    <property type="project" value="TreeGrafter"/>
</dbReference>
<dbReference type="Gene3D" id="3.40.50.1000">
    <property type="entry name" value="HAD superfamily/HAD-like"/>
    <property type="match status" value="1"/>
</dbReference>
<dbReference type="InterPro" id="IPR023214">
    <property type="entry name" value="HAD_sf"/>
</dbReference>
<dbReference type="InterPro" id="IPR041492">
    <property type="entry name" value="HAD_2"/>
</dbReference>
<reference evidence="1 2" key="1">
    <citation type="submission" date="2016-10" db="EMBL/GenBank/DDBJ databases">
        <authorList>
            <person name="de Groot N.N."/>
        </authorList>
    </citation>
    <scope>NUCLEOTIDE SEQUENCE [LARGE SCALE GENOMIC DNA]</scope>
    <source>
        <strain evidence="1 2">DSM 25186</strain>
    </source>
</reference>
<dbReference type="NCBIfam" id="TIGR01549">
    <property type="entry name" value="HAD-SF-IA-v1"/>
    <property type="match status" value="1"/>
</dbReference>
<sequence length="212" mass="22991">MLQAVIFDFDGTLADTLPLCIAAFRNAIEPATGRSLSDEEIVATFGPSEEGTIQALAPAHYDTCLRAYLTHYETLHDEYPHPFEGIVALLEALQSRNVRIGLVTGKGRQSTEISLNRLALAPYFEHIETGSPQGPRKVDGIRTMLTAWGLEPAQAVYVGDAPSDILASQEVGIPVVSVALTPLAEPKKLASLRPDALVHSVEELHTWLLGRL</sequence>
<proteinExistence type="predicted"/>
<accession>A0A1G9SUQ7</accession>
<protein>
    <submittedName>
        <fullName evidence="1">Phosphoglycolate phosphatase/pyrophosphatase PpaX</fullName>
    </submittedName>
</protein>
<dbReference type="EMBL" id="FNFO01000013">
    <property type="protein sequence ID" value="SDM39198.1"/>
    <property type="molecule type" value="Genomic_DNA"/>
</dbReference>
<dbReference type="GO" id="GO:0008967">
    <property type="term" value="F:phosphoglycolate phosphatase activity"/>
    <property type="evidence" value="ECO:0007669"/>
    <property type="project" value="TreeGrafter"/>
</dbReference>
<dbReference type="PANTHER" id="PTHR43434:SF24">
    <property type="entry name" value="HYDROLASE-RELATED"/>
    <property type="match status" value="1"/>
</dbReference>
<organism evidence="1 2">
    <name type="scientific">Catalinimonas alkaloidigena</name>
    <dbReference type="NCBI Taxonomy" id="1075417"/>
    <lineage>
        <taxon>Bacteria</taxon>
        <taxon>Pseudomonadati</taxon>
        <taxon>Bacteroidota</taxon>
        <taxon>Cytophagia</taxon>
        <taxon>Cytophagales</taxon>
        <taxon>Catalimonadaceae</taxon>
        <taxon>Catalinimonas</taxon>
    </lineage>
</organism>
<dbReference type="GO" id="GO:0005829">
    <property type="term" value="C:cytosol"/>
    <property type="evidence" value="ECO:0007669"/>
    <property type="project" value="TreeGrafter"/>
</dbReference>
<dbReference type="Proteomes" id="UP000198510">
    <property type="component" value="Unassembled WGS sequence"/>
</dbReference>
<evidence type="ECO:0000313" key="2">
    <source>
        <dbReference type="Proteomes" id="UP000198510"/>
    </source>
</evidence>
<dbReference type="STRING" id="1075417.SAMN05421823_1133"/>
<dbReference type="AlphaFoldDB" id="A0A1G9SUQ7"/>
<dbReference type="InterPro" id="IPR036412">
    <property type="entry name" value="HAD-like_sf"/>
</dbReference>
<dbReference type="InterPro" id="IPR050155">
    <property type="entry name" value="HAD-like_hydrolase_sf"/>
</dbReference>
<dbReference type="SFLD" id="SFLDS00003">
    <property type="entry name" value="Haloacid_Dehalogenase"/>
    <property type="match status" value="1"/>
</dbReference>
<dbReference type="Gene3D" id="1.10.150.240">
    <property type="entry name" value="Putative phosphatase, domain 2"/>
    <property type="match status" value="1"/>
</dbReference>
<dbReference type="SUPFAM" id="SSF56784">
    <property type="entry name" value="HAD-like"/>
    <property type="match status" value="1"/>
</dbReference>